<dbReference type="UniPathway" id="UPA00148">
    <property type="reaction ID" value="UER00227"/>
</dbReference>
<comment type="catalytic activity">
    <reaction evidence="5">
        <text>Co-precorrin-5B + S-adenosyl-L-methionine = Co-precorrin-6A + S-adenosyl-L-homocysteine</text>
        <dbReference type="Rhea" id="RHEA:26285"/>
        <dbReference type="ChEBI" id="CHEBI:57856"/>
        <dbReference type="ChEBI" id="CHEBI:59789"/>
        <dbReference type="ChEBI" id="CHEBI:60063"/>
        <dbReference type="ChEBI" id="CHEBI:60064"/>
        <dbReference type="EC" id="2.1.1.195"/>
    </reaction>
</comment>
<comment type="similarity">
    <text evidence="5">Belongs to the CbiD family.</text>
</comment>
<dbReference type="EC" id="2.1.1.195" evidence="5"/>
<keyword evidence="3 5" id="KW-0808">Transferase</keyword>
<sequence>MIPLMRFGITTGLAAAAAAKAAALFALGERPRAVVVPTPIGLRIEVPVERLYVEEGRHCAEVKKVSGDNPDVLDGAIIKACARLGGEEVVVKGGRGVGVVTRPGLPVPPGEPAINPVPRRMIEEAFREVAKGGEVVIEVPGGEELAKLTMNERLGIVGGVSILGTTGIEYPVSAEGYIEHVKAELKVLRSSGDRVVLAQGSGSAQYARSAICDCVVKIGDLVGEAVAAAREFGFSEIYLATMPGKLAKIACGALNTHSKLCKCGVESVLYSAVAVGVDPALLGALVKASSVEEALYYLGPHARAVVEHMAVRAKQALGNDVVVVVFARGGELLAKV</sequence>
<comment type="pathway">
    <text evidence="5">Cofactor biosynthesis; adenosylcobalamin biosynthesis; cob(II)yrinate a,c-diamide from sirohydrochlorin (anaerobic route): step 6/10.</text>
</comment>
<dbReference type="Proteomes" id="UP000001431">
    <property type="component" value="Chromosome"/>
</dbReference>
<evidence type="ECO:0000256" key="3">
    <source>
        <dbReference type="ARBA" id="ARBA00022679"/>
    </source>
</evidence>
<dbReference type="GO" id="GO:0019251">
    <property type="term" value="P:anaerobic cobalamin biosynthetic process"/>
    <property type="evidence" value="ECO:0007669"/>
    <property type="project" value="UniProtKB-UniRule"/>
</dbReference>
<accession>A3MWC6</accession>
<dbReference type="Pfam" id="PF01888">
    <property type="entry name" value="CbiD"/>
    <property type="match status" value="1"/>
</dbReference>
<comment type="function">
    <text evidence="5">Catalyzes the methylation of C-1 in cobalt-precorrin-5B to form cobalt-precorrin-6A.</text>
</comment>
<dbReference type="KEGG" id="pcl:Pcal_1524"/>
<evidence type="ECO:0000313" key="6">
    <source>
        <dbReference type="EMBL" id="ABO08943.1"/>
    </source>
</evidence>
<protein>
    <recommendedName>
        <fullName evidence="5">Cobalt-precorrin-5B C(1)-methyltransferase</fullName>
        <ecNumber evidence="5">2.1.1.195</ecNumber>
    </recommendedName>
    <alternativeName>
        <fullName evidence="5">Cobalt-precorrin-6A synthase</fullName>
    </alternativeName>
</protein>
<organism evidence="6 7">
    <name type="scientific">Pyrobaculum calidifontis (strain DSM 21063 / JCM 11548 / VA1)</name>
    <dbReference type="NCBI Taxonomy" id="410359"/>
    <lineage>
        <taxon>Archaea</taxon>
        <taxon>Thermoproteota</taxon>
        <taxon>Thermoprotei</taxon>
        <taxon>Thermoproteales</taxon>
        <taxon>Thermoproteaceae</taxon>
        <taxon>Pyrobaculum</taxon>
    </lineage>
</organism>
<dbReference type="InterPro" id="IPR002748">
    <property type="entry name" value="CbiD"/>
</dbReference>
<dbReference type="Gene3D" id="3.30.2110.10">
    <property type="entry name" value="CbiD-like"/>
    <property type="match status" value="1"/>
</dbReference>
<proteinExistence type="inferred from homology"/>
<evidence type="ECO:0000313" key="7">
    <source>
        <dbReference type="Proteomes" id="UP000001431"/>
    </source>
</evidence>
<dbReference type="PANTHER" id="PTHR35863:SF1">
    <property type="entry name" value="COBALT-PRECORRIN-5B C(1)-METHYLTRANSFERASE"/>
    <property type="match status" value="1"/>
</dbReference>
<dbReference type="GO" id="GO:0043780">
    <property type="term" value="F:cobalt-precorrin-5B C1-methyltransferase activity"/>
    <property type="evidence" value="ECO:0007669"/>
    <property type="project" value="RHEA"/>
</dbReference>
<dbReference type="OrthoDB" id="10423at2157"/>
<dbReference type="RefSeq" id="WP_011850201.1">
    <property type="nucleotide sequence ID" value="NC_009073.1"/>
</dbReference>
<dbReference type="InterPro" id="IPR036074">
    <property type="entry name" value="CbiD_sf"/>
</dbReference>
<dbReference type="GO" id="GO:0032259">
    <property type="term" value="P:methylation"/>
    <property type="evidence" value="ECO:0007669"/>
    <property type="project" value="UniProtKB-KW"/>
</dbReference>
<name>A3MWC6_PYRCJ</name>
<evidence type="ECO:0000256" key="2">
    <source>
        <dbReference type="ARBA" id="ARBA00022603"/>
    </source>
</evidence>
<dbReference type="HOGENOM" id="CLU_041273_1_0_2"/>
<evidence type="ECO:0000256" key="4">
    <source>
        <dbReference type="ARBA" id="ARBA00022691"/>
    </source>
</evidence>
<evidence type="ECO:0000256" key="1">
    <source>
        <dbReference type="ARBA" id="ARBA00022573"/>
    </source>
</evidence>
<dbReference type="SUPFAM" id="SSF111342">
    <property type="entry name" value="CbiD-like"/>
    <property type="match status" value="1"/>
</dbReference>
<dbReference type="AlphaFoldDB" id="A3MWC6"/>
<dbReference type="HAMAP" id="MF_00787">
    <property type="entry name" value="CbiD"/>
    <property type="match status" value="1"/>
</dbReference>
<dbReference type="NCBIfam" id="TIGR00312">
    <property type="entry name" value="cbiD"/>
    <property type="match status" value="1"/>
</dbReference>
<evidence type="ECO:0000256" key="5">
    <source>
        <dbReference type="HAMAP-Rule" id="MF_00787"/>
    </source>
</evidence>
<keyword evidence="7" id="KW-1185">Reference proteome</keyword>
<dbReference type="EMBL" id="CP000561">
    <property type="protein sequence ID" value="ABO08943.1"/>
    <property type="molecule type" value="Genomic_DNA"/>
</dbReference>
<dbReference type="PANTHER" id="PTHR35863">
    <property type="entry name" value="COBALT-PRECORRIN-5B C(1)-METHYLTRANSFERASE"/>
    <property type="match status" value="1"/>
</dbReference>
<keyword evidence="1 5" id="KW-0169">Cobalamin biosynthesis</keyword>
<dbReference type="STRING" id="410359.Pcal_1524"/>
<dbReference type="eggNOG" id="arCOG04383">
    <property type="taxonomic scope" value="Archaea"/>
</dbReference>
<keyword evidence="4 5" id="KW-0949">S-adenosyl-L-methionine</keyword>
<reference evidence="6" key="1">
    <citation type="submission" date="2007-02" db="EMBL/GenBank/DDBJ databases">
        <title>Complete sequence of Pyrobaculum calidifontis JCM 11548.</title>
        <authorList>
            <consortium name="US DOE Joint Genome Institute"/>
            <person name="Copeland A."/>
            <person name="Lucas S."/>
            <person name="Lapidus A."/>
            <person name="Barry K."/>
            <person name="Glavina del Rio T."/>
            <person name="Dalin E."/>
            <person name="Tice H."/>
            <person name="Pitluck S."/>
            <person name="Chain P."/>
            <person name="Malfatti S."/>
            <person name="Shin M."/>
            <person name="Vergez L."/>
            <person name="Schmutz J."/>
            <person name="Larimer F."/>
            <person name="Land M."/>
            <person name="Hauser L."/>
            <person name="Kyrpides N."/>
            <person name="Mikhailova N."/>
            <person name="Cozen A.E."/>
            <person name="Fitz-Gibbon S.T."/>
            <person name="House C.H."/>
            <person name="Saltikov C."/>
            <person name="Lowe T.M."/>
            <person name="Richardson P."/>
        </authorList>
    </citation>
    <scope>NUCLEOTIDE SEQUENCE [LARGE SCALE GENOMIC DNA]</scope>
    <source>
        <strain evidence="6">JCM 11548</strain>
    </source>
</reference>
<dbReference type="GeneID" id="4909340"/>
<gene>
    <name evidence="5" type="primary">cbiD</name>
    <name evidence="6" type="ordered locus">Pcal_1524</name>
</gene>
<dbReference type="PIRSF" id="PIRSF026782">
    <property type="entry name" value="CbiD"/>
    <property type="match status" value="1"/>
</dbReference>
<keyword evidence="2 5" id="KW-0489">Methyltransferase</keyword>